<dbReference type="RefSeq" id="WP_025797596.1">
    <property type="nucleotide sequence ID" value="NZ_CP009706.1"/>
</dbReference>
<dbReference type="Proteomes" id="UP000029986">
    <property type="component" value="Chromosome"/>
</dbReference>
<keyword evidence="2" id="KW-1185">Reference proteome</keyword>
<accession>A0A097R4J4</accession>
<protein>
    <submittedName>
        <fullName evidence="1">Uncharacterized protein</fullName>
    </submittedName>
</protein>
<gene>
    <name evidence="1" type="ORF">AT03_15500</name>
</gene>
<name>A0A097R4J4_HAFAL</name>
<evidence type="ECO:0000313" key="1">
    <source>
        <dbReference type="EMBL" id="AIU73652.1"/>
    </source>
</evidence>
<dbReference type="OrthoDB" id="6637140at2"/>
<sequence>MNKKIVTLLLFTFILAFEVIYVCFIYEPSYNFVCDGEFSYSDSESKDLLDGNISFSLNDKMQGHAEMTGYLTKNGVSQDVIRSVDFKYRVVAPKRIVIYDAQLITYFHDSVDESFSPEPILDFLFFRNKDLKEINISVHKIKNTYLFGRANNFVFACTS</sequence>
<organism evidence="1 2">
    <name type="scientific">Hafnia alvei FB1</name>
    <dbReference type="NCBI Taxonomy" id="1453496"/>
    <lineage>
        <taxon>Bacteria</taxon>
        <taxon>Pseudomonadati</taxon>
        <taxon>Pseudomonadota</taxon>
        <taxon>Gammaproteobacteria</taxon>
        <taxon>Enterobacterales</taxon>
        <taxon>Hafniaceae</taxon>
        <taxon>Hafnia</taxon>
    </lineage>
</organism>
<dbReference type="EMBL" id="CP009706">
    <property type="protein sequence ID" value="AIU73652.1"/>
    <property type="molecule type" value="Genomic_DNA"/>
</dbReference>
<dbReference type="PATRIC" id="fig|1453496.5.peg.3172"/>
<evidence type="ECO:0000313" key="2">
    <source>
        <dbReference type="Proteomes" id="UP000029986"/>
    </source>
</evidence>
<dbReference type="HOGENOM" id="CLU_1658364_0_0_6"/>
<dbReference type="KEGG" id="hav:AT03_15500"/>
<dbReference type="AlphaFoldDB" id="A0A097R4J4"/>
<proteinExistence type="predicted"/>
<reference evidence="1 2" key="1">
    <citation type="journal article" date="2014" name="Gut Pathog.">
        <title>Gene clusters of Hafnia alvei strain FB1 important in survival and pathogenesis: a draft genome perspective.</title>
        <authorList>
            <person name="Tan J.Y."/>
            <person name="Yin W.F."/>
            <person name="Chan K.G."/>
        </authorList>
    </citation>
    <scope>NUCLEOTIDE SEQUENCE [LARGE SCALE GENOMIC DNA]</scope>
    <source>
        <strain evidence="1 2">FB1</strain>
    </source>
</reference>
<dbReference type="GeneID" id="78449750"/>